<proteinExistence type="predicted"/>
<reference evidence="2" key="1">
    <citation type="journal article" date="2022" name="Mol. Ecol. Resour.">
        <title>The genomes of chicory, endive, great burdock and yacon provide insights into Asteraceae palaeo-polyploidization history and plant inulin production.</title>
        <authorList>
            <person name="Fan W."/>
            <person name="Wang S."/>
            <person name="Wang H."/>
            <person name="Wang A."/>
            <person name="Jiang F."/>
            <person name="Liu H."/>
            <person name="Zhao H."/>
            <person name="Xu D."/>
            <person name="Zhang Y."/>
        </authorList>
    </citation>
    <scope>NUCLEOTIDE SEQUENCE [LARGE SCALE GENOMIC DNA]</scope>
    <source>
        <strain evidence="2">cv. Punajuju</strain>
    </source>
</reference>
<evidence type="ECO:0000313" key="1">
    <source>
        <dbReference type="EMBL" id="KAI3780484.1"/>
    </source>
</evidence>
<name>A0ACB9GAM7_CICIN</name>
<organism evidence="1 2">
    <name type="scientific">Cichorium intybus</name>
    <name type="common">Chicory</name>
    <dbReference type="NCBI Taxonomy" id="13427"/>
    <lineage>
        <taxon>Eukaryota</taxon>
        <taxon>Viridiplantae</taxon>
        <taxon>Streptophyta</taxon>
        <taxon>Embryophyta</taxon>
        <taxon>Tracheophyta</taxon>
        <taxon>Spermatophyta</taxon>
        <taxon>Magnoliopsida</taxon>
        <taxon>eudicotyledons</taxon>
        <taxon>Gunneridae</taxon>
        <taxon>Pentapetalae</taxon>
        <taxon>asterids</taxon>
        <taxon>campanulids</taxon>
        <taxon>Asterales</taxon>
        <taxon>Asteraceae</taxon>
        <taxon>Cichorioideae</taxon>
        <taxon>Cichorieae</taxon>
        <taxon>Cichoriinae</taxon>
        <taxon>Cichorium</taxon>
    </lineage>
</organism>
<evidence type="ECO:0000313" key="2">
    <source>
        <dbReference type="Proteomes" id="UP001055811"/>
    </source>
</evidence>
<dbReference type="EMBL" id="CM042010">
    <property type="protein sequence ID" value="KAI3780484.1"/>
    <property type="molecule type" value="Genomic_DNA"/>
</dbReference>
<comment type="caution">
    <text evidence="1">The sequence shown here is derived from an EMBL/GenBank/DDBJ whole genome shotgun (WGS) entry which is preliminary data.</text>
</comment>
<accession>A0ACB9GAM7</accession>
<sequence length="117" mass="12933">MEGIISLCQFHDNKENIPPFFSIPKTSDNKLCAKMTLKKKTKNKYRKPLNDITNLIVDSLIQSPPATSASHPRFQSRSICRPTACNSISIDEARCKSLSLIASATCGLAHEQLLTLS</sequence>
<keyword evidence="2" id="KW-1185">Reference proteome</keyword>
<gene>
    <name evidence="1" type="ORF">L2E82_10465</name>
</gene>
<reference evidence="1 2" key="2">
    <citation type="journal article" date="2022" name="Mol. Ecol. Resour.">
        <title>The genomes of chicory, endive, great burdock and yacon provide insights into Asteraceae paleo-polyploidization history and plant inulin production.</title>
        <authorList>
            <person name="Fan W."/>
            <person name="Wang S."/>
            <person name="Wang H."/>
            <person name="Wang A."/>
            <person name="Jiang F."/>
            <person name="Liu H."/>
            <person name="Zhao H."/>
            <person name="Xu D."/>
            <person name="Zhang Y."/>
        </authorList>
    </citation>
    <scope>NUCLEOTIDE SEQUENCE [LARGE SCALE GENOMIC DNA]</scope>
    <source>
        <strain evidence="2">cv. Punajuju</strain>
        <tissue evidence="1">Leaves</tissue>
    </source>
</reference>
<protein>
    <submittedName>
        <fullName evidence="1">Uncharacterized protein</fullName>
    </submittedName>
</protein>
<dbReference type="Proteomes" id="UP001055811">
    <property type="component" value="Linkage Group LG02"/>
</dbReference>